<evidence type="ECO:0000256" key="4">
    <source>
        <dbReference type="ARBA" id="ARBA00048391"/>
    </source>
</evidence>
<dbReference type="InterPro" id="IPR029063">
    <property type="entry name" value="SAM-dependent_MTases_sf"/>
</dbReference>
<evidence type="ECO:0000259" key="7">
    <source>
        <dbReference type="Pfam" id="PF17827"/>
    </source>
</evidence>
<dbReference type="InterPro" id="IPR050320">
    <property type="entry name" value="N5-glutamine_MTase"/>
</dbReference>
<dbReference type="InterPro" id="IPR019874">
    <property type="entry name" value="RF_methyltr_PrmC"/>
</dbReference>
<keyword evidence="1 5" id="KW-0489">Methyltransferase</keyword>
<dbReference type="NCBIfam" id="TIGR00536">
    <property type="entry name" value="hemK_fam"/>
    <property type="match status" value="1"/>
</dbReference>
<dbReference type="GO" id="GO:0102559">
    <property type="term" value="F:peptide chain release factor N(5)-glutamine methyltransferase activity"/>
    <property type="evidence" value="ECO:0007669"/>
    <property type="project" value="UniProtKB-EC"/>
</dbReference>
<comment type="caution">
    <text evidence="8">The sequence shown here is derived from an EMBL/GenBank/DDBJ whole genome shotgun (WGS) entry which is preliminary data.</text>
</comment>
<dbReference type="CDD" id="cd02440">
    <property type="entry name" value="AdoMet_MTases"/>
    <property type="match status" value="1"/>
</dbReference>
<keyword evidence="2 5" id="KW-0808">Transferase</keyword>
<dbReference type="InterPro" id="IPR007848">
    <property type="entry name" value="Small_mtfrase_dom"/>
</dbReference>
<dbReference type="InterPro" id="IPR004556">
    <property type="entry name" value="HemK-like"/>
</dbReference>
<dbReference type="InterPro" id="IPR002052">
    <property type="entry name" value="DNA_methylase_N6_adenine_CS"/>
</dbReference>
<evidence type="ECO:0000256" key="3">
    <source>
        <dbReference type="ARBA" id="ARBA00022691"/>
    </source>
</evidence>
<dbReference type="PANTHER" id="PTHR18895:SF74">
    <property type="entry name" value="MTRF1L RELEASE FACTOR GLUTAMINE METHYLTRANSFERASE"/>
    <property type="match status" value="1"/>
</dbReference>
<gene>
    <name evidence="5 8" type="primary">prmC</name>
    <name evidence="8" type="ORF">HLH48_02775</name>
</gene>
<dbReference type="Pfam" id="PF05175">
    <property type="entry name" value="MTS"/>
    <property type="match status" value="1"/>
</dbReference>
<comment type="catalytic activity">
    <reaction evidence="4 5">
        <text>L-glutaminyl-[peptide chain release factor] + S-adenosyl-L-methionine = N(5)-methyl-L-glutaminyl-[peptide chain release factor] + S-adenosyl-L-homocysteine + H(+)</text>
        <dbReference type="Rhea" id="RHEA:42896"/>
        <dbReference type="Rhea" id="RHEA-COMP:10271"/>
        <dbReference type="Rhea" id="RHEA-COMP:10272"/>
        <dbReference type="ChEBI" id="CHEBI:15378"/>
        <dbReference type="ChEBI" id="CHEBI:30011"/>
        <dbReference type="ChEBI" id="CHEBI:57856"/>
        <dbReference type="ChEBI" id="CHEBI:59789"/>
        <dbReference type="ChEBI" id="CHEBI:61891"/>
        <dbReference type="EC" id="2.1.1.297"/>
    </reaction>
</comment>
<feature type="binding site" evidence="5">
    <location>
        <position position="183"/>
    </location>
    <ligand>
        <name>S-adenosyl-L-methionine</name>
        <dbReference type="ChEBI" id="CHEBI:59789"/>
    </ligand>
</feature>
<dbReference type="InterPro" id="IPR040758">
    <property type="entry name" value="PrmC_N"/>
</dbReference>
<dbReference type="EMBL" id="JABEQJ010000002">
    <property type="protein sequence ID" value="MBB2159107.1"/>
    <property type="molecule type" value="Genomic_DNA"/>
</dbReference>
<dbReference type="PROSITE" id="PS00092">
    <property type="entry name" value="N6_MTASE"/>
    <property type="match status" value="1"/>
</dbReference>
<feature type="domain" description="Methyltransferase small" evidence="6">
    <location>
        <begin position="113"/>
        <end position="200"/>
    </location>
</feature>
<proteinExistence type="inferred from homology"/>
<feature type="binding site" evidence="5">
    <location>
        <begin position="131"/>
        <end position="135"/>
    </location>
    <ligand>
        <name>S-adenosyl-L-methionine</name>
        <dbReference type="ChEBI" id="CHEBI:59789"/>
    </ligand>
</feature>
<dbReference type="RefSeq" id="WP_182995968.1">
    <property type="nucleotide sequence ID" value="NZ_JABEQJ010000002.1"/>
</dbReference>
<evidence type="ECO:0000256" key="2">
    <source>
        <dbReference type="ARBA" id="ARBA00022679"/>
    </source>
</evidence>
<feature type="binding site" evidence="5">
    <location>
        <position position="154"/>
    </location>
    <ligand>
        <name>S-adenosyl-L-methionine</name>
        <dbReference type="ChEBI" id="CHEBI:59789"/>
    </ligand>
</feature>
<keyword evidence="3 5" id="KW-0949">S-adenosyl-L-methionine</keyword>
<dbReference type="Pfam" id="PF17827">
    <property type="entry name" value="PrmC_N"/>
    <property type="match status" value="1"/>
</dbReference>
<reference evidence="8 9" key="1">
    <citation type="submission" date="2020-04" db="EMBL/GenBank/DDBJ databases">
        <title>Description of novel Gluconacetobacter.</title>
        <authorList>
            <person name="Sombolestani A."/>
        </authorList>
    </citation>
    <scope>NUCLEOTIDE SEQUENCE [LARGE SCALE GENOMIC DNA]</scope>
    <source>
        <strain evidence="8 9">LMG 19747</strain>
    </source>
</reference>
<feature type="binding site" evidence="5">
    <location>
        <begin position="197"/>
        <end position="200"/>
    </location>
    <ligand>
        <name>substrate</name>
    </ligand>
</feature>
<organism evidence="8 9">
    <name type="scientific">Gluconacetobacter sacchari</name>
    <dbReference type="NCBI Taxonomy" id="92759"/>
    <lineage>
        <taxon>Bacteria</taxon>
        <taxon>Pseudomonadati</taxon>
        <taxon>Pseudomonadota</taxon>
        <taxon>Alphaproteobacteria</taxon>
        <taxon>Acetobacterales</taxon>
        <taxon>Acetobacteraceae</taxon>
        <taxon>Gluconacetobacter</taxon>
    </lineage>
</organism>
<dbReference type="GO" id="GO:0003676">
    <property type="term" value="F:nucleic acid binding"/>
    <property type="evidence" value="ECO:0007669"/>
    <property type="project" value="InterPro"/>
</dbReference>
<dbReference type="EC" id="2.1.1.297" evidence="5"/>
<dbReference type="Gene3D" id="3.40.50.150">
    <property type="entry name" value="Vaccinia Virus protein VP39"/>
    <property type="match status" value="1"/>
</dbReference>
<comment type="function">
    <text evidence="5">Methylates the class 1 translation termination release factors RF1/PrfA and RF2/PrfB on the glutamine residue of the universally conserved GGQ motif.</text>
</comment>
<sequence>MKEDTPAAPDDEADLRACLAWAGARLRDGGVDDPRREARLLMAHVLGTDLAGLLARTRIDDAGRTSFLSAVRRRAAREPMAHITGRAGFWSLELETSPATLIPRADSETLIEALLEHRPDRARVRNVLDLGTGTGCLLLSALSEYRAAWGVGVDIAPDAARLAARNARHAGLDDRCAMLAGDWASSIRGTFDVVFSNPPYIPRRDLAGLMPDVREYEPARALDGGTDGLDAYRKLTETLPLLLAHDGIAVFEIGIGQEHSVPSLARRSGLEIVDIRADLGGIPRAVLMRHRPDRRIGARASEKSFGRPDIRA</sequence>
<dbReference type="SUPFAM" id="SSF53335">
    <property type="entry name" value="S-adenosyl-L-methionine-dependent methyltransferases"/>
    <property type="match status" value="1"/>
</dbReference>
<dbReference type="HAMAP" id="MF_02126">
    <property type="entry name" value="RF_methyltr_PrmC"/>
    <property type="match status" value="1"/>
</dbReference>
<dbReference type="Proteomes" id="UP000589085">
    <property type="component" value="Unassembled WGS sequence"/>
</dbReference>
<evidence type="ECO:0000313" key="8">
    <source>
        <dbReference type="EMBL" id="MBB2159107.1"/>
    </source>
</evidence>
<dbReference type="AlphaFoldDB" id="A0A7W4IA83"/>
<accession>A0A7W4IA83</accession>
<comment type="similarity">
    <text evidence="5">Belongs to the protein N5-glutamine methyltransferase family. PrmC subfamily.</text>
</comment>
<evidence type="ECO:0000313" key="9">
    <source>
        <dbReference type="Proteomes" id="UP000589085"/>
    </source>
</evidence>
<dbReference type="PANTHER" id="PTHR18895">
    <property type="entry name" value="HEMK METHYLTRANSFERASE"/>
    <property type="match status" value="1"/>
</dbReference>
<protein>
    <recommendedName>
        <fullName evidence="5">Release factor glutamine methyltransferase</fullName>
        <shortName evidence="5">RF MTase</shortName>
        <ecNumber evidence="5">2.1.1.297</ecNumber>
    </recommendedName>
    <alternativeName>
        <fullName evidence="5">N5-glutamine methyltransferase PrmC</fullName>
    </alternativeName>
    <alternativeName>
        <fullName evidence="5">Protein-(glutamine-N5) MTase PrmC</fullName>
    </alternativeName>
    <alternativeName>
        <fullName evidence="5">Protein-glutamine N-methyltransferase PrmC</fullName>
    </alternativeName>
</protein>
<feature type="binding site" evidence="5">
    <location>
        <position position="197"/>
    </location>
    <ligand>
        <name>S-adenosyl-L-methionine</name>
        <dbReference type="ChEBI" id="CHEBI:59789"/>
    </ligand>
</feature>
<evidence type="ECO:0000256" key="1">
    <source>
        <dbReference type="ARBA" id="ARBA00022603"/>
    </source>
</evidence>
<dbReference type="GO" id="GO:0032259">
    <property type="term" value="P:methylation"/>
    <property type="evidence" value="ECO:0007669"/>
    <property type="project" value="UniProtKB-KW"/>
</dbReference>
<evidence type="ECO:0000256" key="5">
    <source>
        <dbReference type="HAMAP-Rule" id="MF_02126"/>
    </source>
</evidence>
<name>A0A7W4IA83_9PROT</name>
<evidence type="ECO:0000259" key="6">
    <source>
        <dbReference type="Pfam" id="PF05175"/>
    </source>
</evidence>
<dbReference type="Gene3D" id="1.10.8.10">
    <property type="entry name" value="DNA helicase RuvA subunit, C-terminal domain"/>
    <property type="match status" value="1"/>
</dbReference>
<dbReference type="NCBIfam" id="TIGR03534">
    <property type="entry name" value="RF_mod_PrmC"/>
    <property type="match status" value="1"/>
</dbReference>
<feature type="domain" description="Release factor glutamine methyltransferase N-terminal" evidence="7">
    <location>
        <begin position="19"/>
        <end position="85"/>
    </location>
</feature>